<feature type="compositionally biased region" description="Basic and acidic residues" evidence="1">
    <location>
        <begin position="69"/>
        <end position="83"/>
    </location>
</feature>
<organism evidence="2 3">
    <name type="scientific">Allosaccharopolyspora coralli</name>
    <dbReference type="NCBI Taxonomy" id="2665642"/>
    <lineage>
        <taxon>Bacteria</taxon>
        <taxon>Bacillati</taxon>
        <taxon>Actinomycetota</taxon>
        <taxon>Actinomycetes</taxon>
        <taxon>Pseudonocardiales</taxon>
        <taxon>Pseudonocardiaceae</taxon>
        <taxon>Allosaccharopolyspora</taxon>
    </lineage>
</organism>
<dbReference type="KEGG" id="sace:GIY23_09260"/>
<feature type="compositionally biased region" description="Basic and acidic residues" evidence="1">
    <location>
        <begin position="26"/>
        <end position="43"/>
    </location>
</feature>
<evidence type="ECO:0000313" key="2">
    <source>
        <dbReference type="EMBL" id="QGK69682.1"/>
    </source>
</evidence>
<feature type="region of interest" description="Disordered" evidence="1">
    <location>
        <begin position="1"/>
        <end position="83"/>
    </location>
</feature>
<name>A0A5Q3Q5E3_9PSEU</name>
<dbReference type="Proteomes" id="UP000371041">
    <property type="component" value="Chromosome"/>
</dbReference>
<proteinExistence type="predicted"/>
<evidence type="ECO:0000256" key="1">
    <source>
        <dbReference type="SAM" id="MobiDB-lite"/>
    </source>
</evidence>
<gene>
    <name evidence="2" type="ORF">GIY23_09260</name>
</gene>
<accession>A0A5Q3Q5E3</accession>
<dbReference type="AlphaFoldDB" id="A0A5Q3Q5E3"/>
<dbReference type="EMBL" id="CP045929">
    <property type="protein sequence ID" value="QGK69682.1"/>
    <property type="molecule type" value="Genomic_DNA"/>
</dbReference>
<dbReference type="RefSeq" id="WP_154076276.1">
    <property type="nucleotide sequence ID" value="NZ_CP045929.1"/>
</dbReference>
<sequence length="83" mass="9821">MTPEERQALIDQYMTKPEDVSPEVWARGEESQRRMREKRERGEVLTSWSKDNTPIGLNDNFEPFPLTRKTRDDNPRDAGEQEQ</sequence>
<protein>
    <submittedName>
        <fullName evidence="2">Uncharacterized protein</fullName>
    </submittedName>
</protein>
<reference evidence="3" key="1">
    <citation type="submission" date="2019-11" db="EMBL/GenBank/DDBJ databases">
        <title>The complete genome sequence of Saccharopolyspora sp. E2A.</title>
        <authorList>
            <person name="Zhang G."/>
        </authorList>
    </citation>
    <scope>NUCLEOTIDE SEQUENCE [LARGE SCALE GENOMIC DNA]</scope>
    <source>
        <strain evidence="3">E2A</strain>
    </source>
</reference>
<keyword evidence="3" id="KW-1185">Reference proteome</keyword>
<evidence type="ECO:0000313" key="3">
    <source>
        <dbReference type="Proteomes" id="UP000371041"/>
    </source>
</evidence>